<dbReference type="Proteomes" id="UP000515811">
    <property type="component" value="Chromosome"/>
</dbReference>
<reference evidence="2 3" key="1">
    <citation type="submission" date="2020-08" db="EMBL/GenBank/DDBJ databases">
        <title>Genome sequence of Diaphorobacter ruginosibacter DSM 27467T.</title>
        <authorList>
            <person name="Hyun D.-W."/>
            <person name="Bae J.-W."/>
        </authorList>
    </citation>
    <scope>NUCLEOTIDE SEQUENCE [LARGE SCALE GENOMIC DNA]</scope>
    <source>
        <strain evidence="2 3">DSM 27467</strain>
    </source>
</reference>
<sequence>MKNLSLVVACSTIALSACSKSPVDIVKSSYIDAARTTTVANGLGNRPLCKSTHWDSFKDEKGRVVVQYKCSIADGNDFLKERRDDYLERTTKDAEIALKRAVRERDSIVQRIEEDYPDSRRDIERLQRGIERFRALPKQGLTEKEQIDGRLFQIQEIERALGERRRDAQRELDSSERDIVSAQKRNDPETLKKEAFAQHPVYKEASEIFQWIVNGEGQAVLTYGEIQAVGANGQEQTLMKYNQPRAMLNFAAQTQESKILDYMRGIGLASFTGALGR</sequence>
<dbReference type="PROSITE" id="PS51257">
    <property type="entry name" value="PROKAR_LIPOPROTEIN"/>
    <property type="match status" value="1"/>
</dbReference>
<evidence type="ECO:0000313" key="2">
    <source>
        <dbReference type="EMBL" id="QNN55752.1"/>
    </source>
</evidence>
<keyword evidence="1" id="KW-0175">Coiled coil</keyword>
<dbReference type="AlphaFoldDB" id="A0A7G9RJH7"/>
<gene>
    <name evidence="2" type="ORF">H9K76_14135</name>
</gene>
<keyword evidence="3" id="KW-1185">Reference proteome</keyword>
<dbReference type="KEGG" id="drg:H9K76_14135"/>
<name>A0A7G9RJH7_9BURK</name>
<dbReference type="EMBL" id="CP060714">
    <property type="protein sequence ID" value="QNN55752.1"/>
    <property type="molecule type" value="Genomic_DNA"/>
</dbReference>
<protein>
    <recommendedName>
        <fullName evidence="4">Lipoprotein</fullName>
    </recommendedName>
</protein>
<accession>A0A7G9RJH7</accession>
<dbReference type="RefSeq" id="WP_187596025.1">
    <property type="nucleotide sequence ID" value="NZ_CP060714.1"/>
</dbReference>
<proteinExistence type="predicted"/>
<organism evidence="2 3">
    <name type="scientific">Diaphorobacter ruginosibacter</name>
    <dbReference type="NCBI Taxonomy" id="1715720"/>
    <lineage>
        <taxon>Bacteria</taxon>
        <taxon>Pseudomonadati</taxon>
        <taxon>Pseudomonadota</taxon>
        <taxon>Betaproteobacteria</taxon>
        <taxon>Burkholderiales</taxon>
        <taxon>Comamonadaceae</taxon>
        <taxon>Diaphorobacter</taxon>
    </lineage>
</organism>
<evidence type="ECO:0008006" key="4">
    <source>
        <dbReference type="Google" id="ProtNLM"/>
    </source>
</evidence>
<feature type="coiled-coil region" evidence="1">
    <location>
        <begin position="158"/>
        <end position="185"/>
    </location>
</feature>
<evidence type="ECO:0000256" key="1">
    <source>
        <dbReference type="SAM" id="Coils"/>
    </source>
</evidence>
<evidence type="ECO:0000313" key="3">
    <source>
        <dbReference type="Proteomes" id="UP000515811"/>
    </source>
</evidence>